<dbReference type="InterPro" id="IPR004413">
    <property type="entry name" value="GatB"/>
</dbReference>
<proteinExistence type="inferred from homology"/>
<evidence type="ECO:0000259" key="11">
    <source>
        <dbReference type="SMART" id="SM00845"/>
    </source>
</evidence>
<dbReference type="Gene3D" id="1.10.10.410">
    <property type="match status" value="1"/>
</dbReference>
<dbReference type="NCBIfam" id="NF004012">
    <property type="entry name" value="PRK05477.1-2"/>
    <property type="match status" value="1"/>
</dbReference>
<dbReference type="InterPro" id="IPR018027">
    <property type="entry name" value="Asn/Gln_amidotransferase"/>
</dbReference>
<keyword evidence="6 10" id="KW-0648">Protein biosynthesis</keyword>
<dbReference type="InterPro" id="IPR014746">
    <property type="entry name" value="Gln_synth/guanido_kin_cat_dom"/>
</dbReference>
<comment type="similarity">
    <text evidence="1 10">Belongs to the GatB/GatE family. GatB subfamily.</text>
</comment>
<evidence type="ECO:0000256" key="4">
    <source>
        <dbReference type="ARBA" id="ARBA00022741"/>
    </source>
</evidence>
<evidence type="ECO:0000256" key="5">
    <source>
        <dbReference type="ARBA" id="ARBA00022840"/>
    </source>
</evidence>
<dbReference type="SUPFAM" id="SSF89095">
    <property type="entry name" value="GatB/YqeY motif"/>
    <property type="match status" value="2"/>
</dbReference>
<evidence type="ECO:0000256" key="10">
    <source>
        <dbReference type="HAMAP-Rule" id="MF_00121"/>
    </source>
</evidence>
<dbReference type="Pfam" id="PF02637">
    <property type="entry name" value="GatB_Yqey"/>
    <property type="match status" value="1"/>
</dbReference>
<evidence type="ECO:0000313" key="12">
    <source>
        <dbReference type="EMBL" id="OQX50713.1"/>
    </source>
</evidence>
<dbReference type="FunFam" id="1.10.10.410:FF:000001">
    <property type="entry name" value="Aspartyl/glutamyl-tRNA(Asn/Gln) amidotransferase subunit B"/>
    <property type="match status" value="1"/>
</dbReference>
<protein>
    <recommendedName>
        <fullName evidence="10">Aspartyl/glutamyl-tRNA(Asn/Gln) amidotransferase subunit B</fullName>
        <shortName evidence="10">Asp/Glu-ADT subunit B</shortName>
        <ecNumber evidence="10">6.3.5.-</ecNumber>
    </recommendedName>
</protein>
<dbReference type="Proteomes" id="UP000192520">
    <property type="component" value="Unassembled WGS sequence"/>
</dbReference>
<dbReference type="InterPro" id="IPR003789">
    <property type="entry name" value="Asn/Gln_tRNA_amidoTrase-B-like"/>
</dbReference>
<dbReference type="GO" id="GO:0050566">
    <property type="term" value="F:asparaginyl-tRNA synthase (glutamine-hydrolyzing) activity"/>
    <property type="evidence" value="ECO:0007669"/>
    <property type="project" value="RHEA"/>
</dbReference>
<dbReference type="STRING" id="1968527.B5M47_03415"/>
<comment type="subunit">
    <text evidence="2 10">Heterotrimer of A, B and C subunits.</text>
</comment>
<evidence type="ECO:0000256" key="3">
    <source>
        <dbReference type="ARBA" id="ARBA00022598"/>
    </source>
</evidence>
<gene>
    <name evidence="10" type="primary">gatB</name>
    <name evidence="12" type="ORF">B5M47_03415</name>
</gene>
<dbReference type="SUPFAM" id="SSF55931">
    <property type="entry name" value="Glutamine synthetase/guanido kinase"/>
    <property type="match status" value="1"/>
</dbReference>
<evidence type="ECO:0000256" key="8">
    <source>
        <dbReference type="ARBA" id="ARBA00047380"/>
    </source>
</evidence>
<reference evidence="13" key="1">
    <citation type="submission" date="2017-03" db="EMBL/GenBank/DDBJ databases">
        <title>Novel pathways for hydrocarbon cycling and metabolic interdependencies in hydrothermal sediment communities.</title>
        <authorList>
            <person name="Dombrowski N."/>
            <person name="Seitz K."/>
            <person name="Teske A."/>
            <person name="Baker B."/>
        </authorList>
    </citation>
    <scope>NUCLEOTIDE SEQUENCE [LARGE SCALE GENOMIC DNA]</scope>
</reference>
<comment type="catalytic activity">
    <reaction evidence="9 10">
        <text>L-glutamyl-tRNA(Gln) + L-glutamine + ATP + H2O = L-glutaminyl-tRNA(Gln) + L-glutamate + ADP + phosphate + H(+)</text>
        <dbReference type="Rhea" id="RHEA:17521"/>
        <dbReference type="Rhea" id="RHEA-COMP:9681"/>
        <dbReference type="Rhea" id="RHEA-COMP:9684"/>
        <dbReference type="ChEBI" id="CHEBI:15377"/>
        <dbReference type="ChEBI" id="CHEBI:15378"/>
        <dbReference type="ChEBI" id="CHEBI:29985"/>
        <dbReference type="ChEBI" id="CHEBI:30616"/>
        <dbReference type="ChEBI" id="CHEBI:43474"/>
        <dbReference type="ChEBI" id="CHEBI:58359"/>
        <dbReference type="ChEBI" id="CHEBI:78520"/>
        <dbReference type="ChEBI" id="CHEBI:78521"/>
        <dbReference type="ChEBI" id="CHEBI:456216"/>
    </reaction>
</comment>
<dbReference type="GO" id="GO:0050567">
    <property type="term" value="F:glutaminyl-tRNA synthase (glutamine-hydrolyzing) activity"/>
    <property type="evidence" value="ECO:0007669"/>
    <property type="project" value="UniProtKB-UniRule"/>
</dbReference>
<evidence type="ECO:0000256" key="2">
    <source>
        <dbReference type="ARBA" id="ARBA00011123"/>
    </source>
</evidence>
<sequence length="451" mass="51921">MYIPIIGLEIHVQLKTSTKMFCGCDAHIWGEPPNSHVCPVCLGLPGALPVINKKAVSQVIKMGLALNCKINQKTFFERKNYFYPDLPKGYQISQHRQPLCVNGLLPIGDKKISIWDVHLEEDTAKSIHIKTEASNQKQATKKEGYTLIDFNKSGVPLMEIVSAPDIRSAEEAVEYCKLIRQIVRFLEISDADIEKGQMRFEVNVSLQKLKTKNKKSKTKEKLPDYRVEIKNLNSFRFVQKAIEYEIKRQKEVLKKGGKLTWETRGFDEKREITVSQREKEQAKDYRYFPEPDLPPIEISNEEINQLKKEIPELPHQAYNRLIQTMGLNKVQAKILSREKSVLSYFDRLIQTDLEPKKAANTIINHPELISRFSPYKLVEYLKREQSGQITDEVELEKLVKKIIAENPKPVRDYLAGKTEVLHFLLGQVMKETKGKADAKIARTLLKTNLVH</sequence>
<evidence type="ECO:0000313" key="13">
    <source>
        <dbReference type="Proteomes" id="UP000192520"/>
    </source>
</evidence>
<dbReference type="GO" id="GO:0006412">
    <property type="term" value="P:translation"/>
    <property type="evidence" value="ECO:0007669"/>
    <property type="project" value="UniProtKB-UniRule"/>
</dbReference>
<dbReference type="NCBIfam" id="TIGR00133">
    <property type="entry name" value="gatB"/>
    <property type="match status" value="1"/>
</dbReference>
<dbReference type="PANTHER" id="PTHR11659">
    <property type="entry name" value="GLUTAMYL-TRNA GLN AMIDOTRANSFERASE SUBUNIT B MITOCHONDRIAL AND PROKARYOTIC PET112-RELATED"/>
    <property type="match status" value="1"/>
</dbReference>
<dbReference type="InterPro" id="IPR006075">
    <property type="entry name" value="Asn/Gln-tRNA_Trfase_suB/E_cat"/>
</dbReference>
<evidence type="ECO:0000256" key="7">
    <source>
        <dbReference type="ARBA" id="ARBA00024799"/>
    </source>
</evidence>
<accession>A0A1W9NYW4</accession>
<comment type="catalytic activity">
    <reaction evidence="8 10">
        <text>L-aspartyl-tRNA(Asn) + L-glutamine + ATP + H2O = L-asparaginyl-tRNA(Asn) + L-glutamate + ADP + phosphate + 2 H(+)</text>
        <dbReference type="Rhea" id="RHEA:14513"/>
        <dbReference type="Rhea" id="RHEA-COMP:9674"/>
        <dbReference type="Rhea" id="RHEA-COMP:9677"/>
        <dbReference type="ChEBI" id="CHEBI:15377"/>
        <dbReference type="ChEBI" id="CHEBI:15378"/>
        <dbReference type="ChEBI" id="CHEBI:29985"/>
        <dbReference type="ChEBI" id="CHEBI:30616"/>
        <dbReference type="ChEBI" id="CHEBI:43474"/>
        <dbReference type="ChEBI" id="CHEBI:58359"/>
        <dbReference type="ChEBI" id="CHEBI:78515"/>
        <dbReference type="ChEBI" id="CHEBI:78516"/>
        <dbReference type="ChEBI" id="CHEBI:456216"/>
    </reaction>
</comment>
<name>A0A1W9NYW4_UNCC3</name>
<dbReference type="AlphaFoldDB" id="A0A1W9NYW4"/>
<keyword evidence="3 10" id="KW-0436">Ligase</keyword>
<dbReference type="Gene3D" id="1.10.150.380">
    <property type="entry name" value="GatB domain, N-terminal subdomain"/>
    <property type="match status" value="1"/>
</dbReference>
<dbReference type="GO" id="GO:0070681">
    <property type="term" value="P:glutaminyl-tRNAGln biosynthesis via transamidation"/>
    <property type="evidence" value="ECO:0007669"/>
    <property type="project" value="TreeGrafter"/>
</dbReference>
<comment type="caution">
    <text evidence="12">The sequence shown here is derived from an EMBL/GenBank/DDBJ whole genome shotgun (WGS) entry which is preliminary data.</text>
</comment>
<organism evidence="12 13">
    <name type="scientific">candidate division CPR3 bacterium 4484_211</name>
    <dbReference type="NCBI Taxonomy" id="1968527"/>
    <lineage>
        <taxon>Bacteria</taxon>
        <taxon>Bacteria division CPR3</taxon>
    </lineage>
</organism>
<dbReference type="GO" id="GO:0005524">
    <property type="term" value="F:ATP binding"/>
    <property type="evidence" value="ECO:0007669"/>
    <property type="project" value="UniProtKB-KW"/>
</dbReference>
<dbReference type="InterPro" id="IPR017959">
    <property type="entry name" value="Asn/Gln-tRNA_amidoTrfase_suB/E"/>
</dbReference>
<evidence type="ECO:0000256" key="1">
    <source>
        <dbReference type="ARBA" id="ARBA00005306"/>
    </source>
</evidence>
<dbReference type="Pfam" id="PF02934">
    <property type="entry name" value="GatB_N"/>
    <property type="match status" value="1"/>
</dbReference>
<dbReference type="HAMAP" id="MF_00121">
    <property type="entry name" value="GatB"/>
    <property type="match status" value="1"/>
</dbReference>
<dbReference type="InterPro" id="IPR023168">
    <property type="entry name" value="GatB_Yqey_C_2"/>
</dbReference>
<dbReference type="SMART" id="SM00845">
    <property type="entry name" value="GatB_Yqey"/>
    <property type="match status" value="1"/>
</dbReference>
<dbReference type="NCBIfam" id="NF004014">
    <property type="entry name" value="PRK05477.1-4"/>
    <property type="match status" value="1"/>
</dbReference>
<feature type="domain" description="Asn/Gln amidotransferase" evidence="11">
    <location>
        <begin position="343"/>
        <end position="449"/>
    </location>
</feature>
<keyword evidence="4 10" id="KW-0547">Nucleotide-binding</keyword>
<evidence type="ECO:0000256" key="9">
    <source>
        <dbReference type="ARBA" id="ARBA00047913"/>
    </source>
</evidence>
<dbReference type="EC" id="6.3.5.-" evidence="10"/>
<evidence type="ECO:0000256" key="6">
    <source>
        <dbReference type="ARBA" id="ARBA00022917"/>
    </source>
</evidence>
<dbReference type="InterPro" id="IPR042114">
    <property type="entry name" value="GatB_C_1"/>
</dbReference>
<keyword evidence="5 10" id="KW-0067">ATP-binding</keyword>
<comment type="function">
    <text evidence="7 10">Allows the formation of correctly charged Asn-tRNA(Asn) or Gln-tRNA(Gln) through the transamidation of misacylated Asp-tRNA(Asn) or Glu-tRNA(Gln) in organisms which lack either or both of asparaginyl-tRNA or glutaminyl-tRNA synthetases. The reaction takes place in the presence of glutamine and ATP through an activated phospho-Asp-tRNA(Asn) or phospho-Glu-tRNA(Gln).</text>
</comment>
<dbReference type="EMBL" id="MZGJ01000023">
    <property type="protein sequence ID" value="OQX50713.1"/>
    <property type="molecule type" value="Genomic_DNA"/>
</dbReference>